<feature type="compositionally biased region" description="Polar residues" evidence="1">
    <location>
        <begin position="1"/>
        <end position="18"/>
    </location>
</feature>
<dbReference type="Proteomes" id="UP000006103">
    <property type="component" value="Plasmid PBr_lp28-7"/>
</dbReference>
<keyword evidence="3" id="KW-1185">Reference proteome</keyword>
<keyword evidence="2" id="KW-0614">Plasmid</keyword>
<organism evidence="2 3">
    <name type="scientific">Borreliella garinii PBr</name>
    <dbReference type="NCBI Taxonomy" id="498743"/>
    <lineage>
        <taxon>Bacteria</taxon>
        <taxon>Pseudomonadati</taxon>
        <taxon>Spirochaetota</taxon>
        <taxon>Spirochaetia</taxon>
        <taxon>Spirochaetales</taxon>
        <taxon>Borreliaceae</taxon>
        <taxon>Borreliella</taxon>
    </lineage>
</organism>
<evidence type="ECO:0000256" key="1">
    <source>
        <dbReference type="SAM" id="MobiDB-lite"/>
    </source>
</evidence>
<evidence type="ECO:0000313" key="3">
    <source>
        <dbReference type="Proteomes" id="UP000006103"/>
    </source>
</evidence>
<evidence type="ECO:0000313" key="2">
    <source>
        <dbReference type="EMBL" id="ACL34931.1"/>
    </source>
</evidence>
<gene>
    <name evidence="2" type="ORF">BGAPBR_Aa0001</name>
</gene>
<dbReference type="EMBL" id="CP001311">
    <property type="protein sequence ID" value="ACL34931.1"/>
    <property type="molecule type" value="Genomic_DNA"/>
</dbReference>
<protein>
    <submittedName>
        <fullName evidence="2">Uncharacterized protein</fullName>
    </submittedName>
</protein>
<dbReference type="AlphaFoldDB" id="B8F1X0"/>
<proteinExistence type="predicted"/>
<accession>B8F1X0</accession>
<feature type="compositionally biased region" description="Polar residues" evidence="1">
    <location>
        <begin position="32"/>
        <end position="41"/>
    </location>
</feature>
<feature type="region of interest" description="Disordered" evidence="1">
    <location>
        <begin position="1"/>
        <end position="41"/>
    </location>
</feature>
<geneLocation type="plasmid" evidence="2 3">
    <name>PBr_lp28-7</name>
</geneLocation>
<sequence length="41" mass="4532">MSCNLDSKLSGNKGQKNNNDVKEFSDSLQEDAFNNLNSPID</sequence>
<reference evidence="2 3" key="1">
    <citation type="journal article" date="2011" name="J. Bacteriol.">
        <title>Whole-genome sequences of two Borrelia afzelii and two Borrelia garinii Lyme disease agent isolates.</title>
        <authorList>
            <person name="Casjens S.R."/>
            <person name="Mongodin E.F."/>
            <person name="Qiu W.-G."/>
            <person name="Dunn J.J."/>
            <person name="Luft B.J."/>
            <person name="Fraser-Liggett C.M."/>
            <person name="Schutzer S.E."/>
        </authorList>
    </citation>
    <scope>NUCLEOTIDE SEQUENCE [LARGE SCALE GENOMIC DNA]</scope>
    <source>
        <strain evidence="2 3">PBr</strain>
    </source>
</reference>
<name>B8F1X0_BORGR</name>